<dbReference type="EMBL" id="JARBJD010000335">
    <property type="protein sequence ID" value="KAK2943640.1"/>
    <property type="molecule type" value="Genomic_DNA"/>
</dbReference>
<proteinExistence type="predicted"/>
<evidence type="ECO:0000313" key="2">
    <source>
        <dbReference type="EMBL" id="KAK2943640.1"/>
    </source>
</evidence>
<dbReference type="Proteomes" id="UP001281761">
    <property type="component" value="Unassembled WGS sequence"/>
</dbReference>
<evidence type="ECO:0000256" key="1">
    <source>
        <dbReference type="SAM" id="MobiDB-lite"/>
    </source>
</evidence>
<gene>
    <name evidence="2" type="ORF">BLNAU_21430</name>
</gene>
<name>A0ABQ9WVV8_9EUKA</name>
<organism evidence="2 3">
    <name type="scientific">Blattamonas nauphoetae</name>
    <dbReference type="NCBI Taxonomy" id="2049346"/>
    <lineage>
        <taxon>Eukaryota</taxon>
        <taxon>Metamonada</taxon>
        <taxon>Preaxostyla</taxon>
        <taxon>Oxymonadida</taxon>
        <taxon>Blattamonas</taxon>
    </lineage>
</organism>
<sequence>MPSPISWPFSIAAPSPAKPSLSPLPLPHHPHPPTPLCLSLTTHTLPLPSASPLSALGLVRSESCSITAEAVLALPVCFLCFFLLKLDRLQTMEEECRQRGEGDGTEESGRLGTTRHRRRIEKARFGGAGDSRLTEKARGRQGSATESLEVGGCWTSKADPRGTDVKERSKRSEKARKWRRTGSPRHTSRTSVRLSPPRKTKLDLTFRRSRRRHRN</sequence>
<feature type="region of interest" description="Disordered" evidence="1">
    <location>
        <begin position="95"/>
        <end position="215"/>
    </location>
</feature>
<accession>A0ABQ9WVV8</accession>
<reference evidence="2 3" key="1">
    <citation type="journal article" date="2022" name="bioRxiv">
        <title>Genomics of Preaxostyla Flagellates Illuminates Evolutionary Transitions and the Path Towards Mitochondrial Loss.</title>
        <authorList>
            <person name="Novak L.V.F."/>
            <person name="Treitli S.C."/>
            <person name="Pyrih J."/>
            <person name="Halakuc P."/>
            <person name="Pipaliya S.V."/>
            <person name="Vacek V."/>
            <person name="Brzon O."/>
            <person name="Soukal P."/>
            <person name="Eme L."/>
            <person name="Dacks J.B."/>
            <person name="Karnkowska A."/>
            <person name="Elias M."/>
            <person name="Hampl V."/>
        </authorList>
    </citation>
    <scope>NUCLEOTIDE SEQUENCE [LARGE SCALE GENOMIC DNA]</scope>
    <source>
        <strain evidence="2">NAU3</strain>
        <tissue evidence="2">Gut</tissue>
    </source>
</reference>
<keyword evidence="3" id="KW-1185">Reference proteome</keyword>
<evidence type="ECO:0000313" key="3">
    <source>
        <dbReference type="Proteomes" id="UP001281761"/>
    </source>
</evidence>
<protein>
    <submittedName>
        <fullName evidence="2">Uncharacterized protein</fullName>
    </submittedName>
</protein>
<feature type="compositionally biased region" description="Basic and acidic residues" evidence="1">
    <location>
        <begin position="158"/>
        <end position="172"/>
    </location>
</feature>
<comment type="caution">
    <text evidence="2">The sequence shown here is derived from an EMBL/GenBank/DDBJ whole genome shotgun (WGS) entry which is preliminary data.</text>
</comment>
<feature type="compositionally biased region" description="Basic residues" evidence="1">
    <location>
        <begin position="173"/>
        <end position="188"/>
    </location>
</feature>